<proteinExistence type="predicted"/>
<dbReference type="Proteomes" id="UP000789342">
    <property type="component" value="Unassembled WGS sequence"/>
</dbReference>
<organism evidence="2 3">
    <name type="scientific">Acaulospora morrowiae</name>
    <dbReference type="NCBI Taxonomy" id="94023"/>
    <lineage>
        <taxon>Eukaryota</taxon>
        <taxon>Fungi</taxon>
        <taxon>Fungi incertae sedis</taxon>
        <taxon>Mucoromycota</taxon>
        <taxon>Glomeromycotina</taxon>
        <taxon>Glomeromycetes</taxon>
        <taxon>Diversisporales</taxon>
        <taxon>Acaulosporaceae</taxon>
        <taxon>Acaulospora</taxon>
    </lineage>
</organism>
<feature type="compositionally biased region" description="Basic and acidic residues" evidence="1">
    <location>
        <begin position="1"/>
        <end position="24"/>
    </location>
</feature>
<reference evidence="2" key="1">
    <citation type="submission" date="2021-06" db="EMBL/GenBank/DDBJ databases">
        <authorList>
            <person name="Kallberg Y."/>
            <person name="Tangrot J."/>
            <person name="Rosling A."/>
        </authorList>
    </citation>
    <scope>NUCLEOTIDE SEQUENCE</scope>
    <source>
        <strain evidence="2">CL551</strain>
    </source>
</reference>
<protein>
    <submittedName>
        <fullName evidence="2">15694_t:CDS:1</fullName>
    </submittedName>
</protein>
<feature type="region of interest" description="Disordered" evidence="1">
    <location>
        <begin position="1"/>
        <end position="75"/>
    </location>
</feature>
<keyword evidence="3" id="KW-1185">Reference proteome</keyword>
<evidence type="ECO:0000313" key="2">
    <source>
        <dbReference type="EMBL" id="CAG8679884.1"/>
    </source>
</evidence>
<sequence>MPSGKDLDCGDSRKRDHNAKDCSRKGKFSQESSGMKRSQSDKDGKLGSSSKDSYTTNYGKCHDEGMDLNLRRKSKPLEETTDNYLSEILEEYYKEMTAEPPDETLKSAYNEASIRDNVIMEKKEEDDITGEPTDAIQRPYCNETREYKVLQYSFRNNKHLDNKESDMLVNLPDNFCNEKEQLTIMDNYDQEEYATVQKEPVTNKLDLEDTWHTIKEIGLLRNF</sequence>
<evidence type="ECO:0000256" key="1">
    <source>
        <dbReference type="SAM" id="MobiDB-lite"/>
    </source>
</evidence>
<gene>
    <name evidence="2" type="ORF">AMORRO_LOCUS11197</name>
</gene>
<dbReference type="AlphaFoldDB" id="A0A9N9EJU6"/>
<name>A0A9N9EJU6_9GLOM</name>
<accession>A0A9N9EJU6</accession>
<dbReference type="EMBL" id="CAJVPV010013722">
    <property type="protein sequence ID" value="CAG8679884.1"/>
    <property type="molecule type" value="Genomic_DNA"/>
</dbReference>
<evidence type="ECO:0000313" key="3">
    <source>
        <dbReference type="Proteomes" id="UP000789342"/>
    </source>
</evidence>
<comment type="caution">
    <text evidence="2">The sequence shown here is derived from an EMBL/GenBank/DDBJ whole genome shotgun (WGS) entry which is preliminary data.</text>
</comment>